<evidence type="ECO:0000313" key="5">
    <source>
        <dbReference type="EMBL" id="KHL02580.1"/>
    </source>
</evidence>
<dbReference type="PANTHER" id="PTHR33204">
    <property type="entry name" value="TRANSCRIPTIONAL REGULATOR, MARR FAMILY"/>
    <property type="match status" value="1"/>
</dbReference>
<organism evidence="5 6">
    <name type="scientific">Sinomonas humi</name>
    <dbReference type="NCBI Taxonomy" id="1338436"/>
    <lineage>
        <taxon>Bacteria</taxon>
        <taxon>Bacillati</taxon>
        <taxon>Actinomycetota</taxon>
        <taxon>Actinomycetes</taxon>
        <taxon>Micrococcales</taxon>
        <taxon>Micrococcaceae</taxon>
        <taxon>Sinomonas</taxon>
    </lineage>
</organism>
<evidence type="ECO:0000256" key="3">
    <source>
        <dbReference type="ARBA" id="ARBA00023163"/>
    </source>
</evidence>
<reference evidence="5 6" key="1">
    <citation type="submission" date="2014-09" db="EMBL/GenBank/DDBJ databases">
        <title>Genome sequence of Sinomonas sp. MUSC 117.</title>
        <authorList>
            <person name="Lee L.-H."/>
        </authorList>
    </citation>
    <scope>NUCLEOTIDE SEQUENCE [LARGE SCALE GENOMIC DNA]</scope>
    <source>
        <strain evidence="5 6">MUSC 117</strain>
    </source>
</reference>
<dbReference type="AlphaFoldDB" id="A0A0B2AH82"/>
<proteinExistence type="predicted"/>
<dbReference type="Gene3D" id="1.10.10.10">
    <property type="entry name" value="Winged helix-like DNA-binding domain superfamily/Winged helix DNA-binding domain"/>
    <property type="match status" value="1"/>
</dbReference>
<keyword evidence="2" id="KW-0238">DNA-binding</keyword>
<dbReference type="Proteomes" id="UP000030982">
    <property type="component" value="Unassembled WGS sequence"/>
</dbReference>
<dbReference type="Pfam" id="PF01638">
    <property type="entry name" value="HxlR"/>
    <property type="match status" value="1"/>
</dbReference>
<dbReference type="CDD" id="cd00090">
    <property type="entry name" value="HTH_ARSR"/>
    <property type="match status" value="1"/>
</dbReference>
<dbReference type="InterPro" id="IPR002577">
    <property type="entry name" value="HTH_HxlR"/>
</dbReference>
<dbReference type="GO" id="GO:0003677">
    <property type="term" value="F:DNA binding"/>
    <property type="evidence" value="ECO:0007669"/>
    <property type="project" value="UniProtKB-KW"/>
</dbReference>
<protein>
    <recommendedName>
        <fullName evidence="4">HTH hxlR-type domain-containing protein</fullName>
    </recommendedName>
</protein>
<keyword evidence="1" id="KW-0805">Transcription regulation</keyword>
<dbReference type="PROSITE" id="PS51118">
    <property type="entry name" value="HTH_HXLR"/>
    <property type="match status" value="1"/>
</dbReference>
<gene>
    <name evidence="5" type="ORF">LK10_11925</name>
</gene>
<comment type="caution">
    <text evidence="5">The sequence shown here is derived from an EMBL/GenBank/DDBJ whole genome shotgun (WGS) entry which is preliminary data.</text>
</comment>
<dbReference type="STRING" id="1338436.LK10_11925"/>
<dbReference type="PANTHER" id="PTHR33204:SF37">
    <property type="entry name" value="HTH-TYPE TRANSCRIPTIONAL REGULATOR YODB"/>
    <property type="match status" value="1"/>
</dbReference>
<dbReference type="InterPro" id="IPR036388">
    <property type="entry name" value="WH-like_DNA-bd_sf"/>
</dbReference>
<dbReference type="InterPro" id="IPR011991">
    <property type="entry name" value="ArsR-like_HTH"/>
</dbReference>
<dbReference type="InterPro" id="IPR036390">
    <property type="entry name" value="WH_DNA-bd_sf"/>
</dbReference>
<dbReference type="SUPFAM" id="SSF46785">
    <property type="entry name" value="Winged helix' DNA-binding domain"/>
    <property type="match status" value="1"/>
</dbReference>
<evidence type="ECO:0000259" key="4">
    <source>
        <dbReference type="PROSITE" id="PS51118"/>
    </source>
</evidence>
<evidence type="ECO:0000313" key="6">
    <source>
        <dbReference type="Proteomes" id="UP000030982"/>
    </source>
</evidence>
<keyword evidence="6" id="KW-1185">Reference proteome</keyword>
<evidence type="ECO:0000256" key="2">
    <source>
        <dbReference type="ARBA" id="ARBA00023125"/>
    </source>
</evidence>
<feature type="domain" description="HTH hxlR-type" evidence="4">
    <location>
        <begin position="24"/>
        <end position="122"/>
    </location>
</feature>
<keyword evidence="3" id="KW-0804">Transcription</keyword>
<accession>A0A0B2AH82</accession>
<dbReference type="EMBL" id="JTDL01000120">
    <property type="protein sequence ID" value="KHL02580.1"/>
    <property type="molecule type" value="Genomic_DNA"/>
</dbReference>
<evidence type="ECO:0000256" key="1">
    <source>
        <dbReference type="ARBA" id="ARBA00023015"/>
    </source>
</evidence>
<name>A0A0B2AH82_9MICC</name>
<sequence length="133" mass="14717">MPSTSKCYGYPVESIPFDVMDPACPSRVVLQRIGDKWTPLIVQALKDGPLRFSELRVAVGGITPKVLTQTLRALERDGLVLRKVFAEVPVRVEYRLTPLGESLLDPLNAVREWAESHADKILAARDAFDAATD</sequence>